<gene>
    <name evidence="3" type="ORF">FB468_1473</name>
</gene>
<dbReference type="RefSeq" id="WP_141886765.1">
    <property type="nucleotide sequence ID" value="NZ_BAAAUY010000010.1"/>
</dbReference>
<dbReference type="InterPro" id="IPR036938">
    <property type="entry name" value="PAP2/HPO_sf"/>
</dbReference>
<dbReference type="Gene3D" id="1.20.144.10">
    <property type="entry name" value="Phosphatidic acid phosphatase type 2/haloperoxidase"/>
    <property type="match status" value="2"/>
</dbReference>
<dbReference type="SMART" id="SM00014">
    <property type="entry name" value="acidPPc"/>
    <property type="match status" value="1"/>
</dbReference>
<reference evidence="3 4" key="1">
    <citation type="submission" date="2019-06" db="EMBL/GenBank/DDBJ databases">
        <title>Sequencing the genomes of 1000 actinobacteria strains.</title>
        <authorList>
            <person name="Klenk H.-P."/>
        </authorList>
    </citation>
    <scope>NUCLEOTIDE SEQUENCE [LARGE SCALE GENOMIC DNA]</scope>
    <source>
        <strain evidence="3 4">DSM 8803</strain>
    </source>
</reference>
<dbReference type="Proteomes" id="UP000319094">
    <property type="component" value="Unassembled WGS sequence"/>
</dbReference>
<comment type="caution">
    <text evidence="3">The sequence shown here is derived from an EMBL/GenBank/DDBJ whole genome shotgun (WGS) entry which is preliminary data.</text>
</comment>
<evidence type="ECO:0000313" key="3">
    <source>
        <dbReference type="EMBL" id="TQL43452.1"/>
    </source>
</evidence>
<dbReference type="AlphaFoldDB" id="A0A542Y5T4"/>
<dbReference type="PANTHER" id="PTHR14969">
    <property type="entry name" value="SPHINGOSINE-1-PHOSPHATE PHOSPHOHYDROLASE"/>
    <property type="match status" value="1"/>
</dbReference>
<dbReference type="PANTHER" id="PTHR14969:SF13">
    <property type="entry name" value="AT30094P"/>
    <property type="match status" value="1"/>
</dbReference>
<keyword evidence="1" id="KW-0812">Transmembrane</keyword>
<feature type="transmembrane region" description="Helical" evidence="1">
    <location>
        <begin position="184"/>
        <end position="205"/>
    </location>
</feature>
<feature type="transmembrane region" description="Helical" evidence="1">
    <location>
        <begin position="89"/>
        <end position="110"/>
    </location>
</feature>
<protein>
    <submittedName>
        <fullName evidence="3">Undecaprenyl-diphosphatase</fullName>
    </submittedName>
</protein>
<dbReference type="EMBL" id="VFON01000001">
    <property type="protein sequence ID" value="TQL43452.1"/>
    <property type="molecule type" value="Genomic_DNA"/>
</dbReference>
<keyword evidence="4" id="KW-1185">Reference proteome</keyword>
<feature type="transmembrane region" description="Helical" evidence="1">
    <location>
        <begin position="130"/>
        <end position="147"/>
    </location>
</feature>
<dbReference type="InterPro" id="IPR000326">
    <property type="entry name" value="PAP2/HPO"/>
</dbReference>
<evidence type="ECO:0000256" key="1">
    <source>
        <dbReference type="SAM" id="Phobius"/>
    </source>
</evidence>
<keyword evidence="1" id="KW-1133">Transmembrane helix</keyword>
<evidence type="ECO:0000313" key="4">
    <source>
        <dbReference type="Proteomes" id="UP000319094"/>
    </source>
</evidence>
<feature type="transmembrane region" description="Helical" evidence="1">
    <location>
        <begin position="51"/>
        <end position="82"/>
    </location>
</feature>
<dbReference type="SUPFAM" id="SSF48317">
    <property type="entry name" value="Acid phosphatase/Vanadium-dependent haloperoxidase"/>
    <property type="match status" value="1"/>
</dbReference>
<dbReference type="Pfam" id="PF01569">
    <property type="entry name" value="PAP2"/>
    <property type="match status" value="1"/>
</dbReference>
<proteinExistence type="predicted"/>
<sequence length="216" mass="22646">MTSKPAAPGIIWATVAILAVAGLGAYLHFGHTGPLPLDESWRDAVRLNPRSAAFTVAAFLAEIGSSVGVAACGAVACALLLTRRFGREAAAIATALILGVVLSETIKLLVARPRPMEALYPWDGYSYPSGHSMGAAALAVSLAYAVASVQRSGATFVSCSTITWMWIAAVSWTAAMMWSRTALGVHWLSDTVAGAIIGIAAAVIAQRLWRRRVLPQ</sequence>
<feature type="domain" description="Phosphatidic acid phosphatase type 2/haloperoxidase" evidence="2">
    <location>
        <begin position="85"/>
        <end position="206"/>
    </location>
</feature>
<accession>A0A542Y5T4</accession>
<dbReference type="STRING" id="55969.SD72_12080"/>
<feature type="transmembrane region" description="Helical" evidence="1">
    <location>
        <begin position="154"/>
        <end position="178"/>
    </location>
</feature>
<feature type="transmembrane region" description="Helical" evidence="1">
    <location>
        <begin position="9"/>
        <end position="31"/>
    </location>
</feature>
<name>A0A542Y5T4_9MICO</name>
<keyword evidence="1" id="KW-0472">Membrane</keyword>
<organism evidence="3 4">
    <name type="scientific">Leucobacter komagatae</name>
    <dbReference type="NCBI Taxonomy" id="55969"/>
    <lineage>
        <taxon>Bacteria</taxon>
        <taxon>Bacillati</taxon>
        <taxon>Actinomycetota</taxon>
        <taxon>Actinomycetes</taxon>
        <taxon>Micrococcales</taxon>
        <taxon>Microbacteriaceae</taxon>
        <taxon>Leucobacter</taxon>
    </lineage>
</organism>
<dbReference type="OrthoDB" id="5289372at2"/>
<evidence type="ECO:0000259" key="2">
    <source>
        <dbReference type="SMART" id="SM00014"/>
    </source>
</evidence>